<evidence type="ECO:0000313" key="2">
    <source>
        <dbReference type="EMBL" id="OUS45832.1"/>
    </source>
</evidence>
<dbReference type="PANTHER" id="PTHR35464">
    <property type="entry name" value="OS06G0115200 PROTEIN"/>
    <property type="match status" value="1"/>
</dbReference>
<dbReference type="InterPro" id="IPR045288">
    <property type="entry name" value="At1g75140-like"/>
</dbReference>
<feature type="region of interest" description="Disordered" evidence="1">
    <location>
        <begin position="216"/>
        <end position="245"/>
    </location>
</feature>
<dbReference type="Proteomes" id="UP000195557">
    <property type="component" value="Unassembled WGS sequence"/>
</dbReference>
<feature type="region of interest" description="Disordered" evidence="1">
    <location>
        <begin position="77"/>
        <end position="97"/>
    </location>
</feature>
<gene>
    <name evidence="2" type="ORF">BE221DRAFT_168774</name>
</gene>
<feature type="compositionally biased region" description="Polar residues" evidence="1">
    <location>
        <begin position="231"/>
        <end position="243"/>
    </location>
</feature>
<organism evidence="2">
    <name type="scientific">Ostreococcus tauri</name>
    <name type="common">Marine green alga</name>
    <dbReference type="NCBI Taxonomy" id="70448"/>
    <lineage>
        <taxon>Eukaryota</taxon>
        <taxon>Viridiplantae</taxon>
        <taxon>Chlorophyta</taxon>
        <taxon>Mamiellophyceae</taxon>
        <taxon>Mamiellales</taxon>
        <taxon>Bathycoccaceae</taxon>
        <taxon>Ostreococcus</taxon>
    </lineage>
</organism>
<sequence>MASEASTKMYRIGEGPYALNEDDSAVDPVAFREALMNDAEKLKHIERDEELAKALLGEDTGTMQEALKKGGVTDCGRATRATQAKQQREQDDHSDMNSTDIMRARCTVPRDPTVLYQGTLKAGLQYGPSFRLLSQRRMRFDSDRISSIVRVGPRTGALFSTGRSSASDDRGASKDLSALRDALREASEASRALTRAMDAASTIVGRLERAGGTATETNTCASADGGCAASERTTSDASNSVSARASYGGDGLDLEDLVRRETEARVRSALAGAAISSSNAKLGESLRRRWGTKVTTRVSVARALPFRRGKGNDRATEYYAVGDELGDVTVRSAETGATACETKTASASEVRSLVSYMSRLNTTVLIAGHDDGTVSFVDVVRTSSESGIDSDEHKLRCALVTSITIGRATTRYKEKFRAMNGLRKEEAVSGSVEKIEENVAVETLGMYRILGKRYVAAADANGRVAVFAPLNKDYAHVHGVFNTGSRVFAFMPYNKGVVALTQRGVTIANINTFTSKLLACDGLNHVQIALGSFDLRSSKRLTGVTTDGRVLSAFISLDGARTGCAFRVGGEQSETLLTATSIALVREILNTTNTRVATRVFRTGSDVLLAAEGVEARSTEASAPVVASDGDHQIVVAHPDDGVIVMYDNSMYVAPPPTLFGENPWFQPLAMMITIGIAIWSYNSKRSETHSRDDIRRVTEDGLRKLGYGEDMSRARARVTGQSLPGFEEWTPARLRREIEAAKLNGDI</sequence>
<dbReference type="PANTHER" id="PTHR35464:SF1">
    <property type="entry name" value="OS06G0115200 PROTEIN"/>
    <property type="match status" value="1"/>
</dbReference>
<proteinExistence type="predicted"/>
<accession>A0A1Y5IFD6</accession>
<protein>
    <submittedName>
        <fullName evidence="2">Uncharacterized protein</fullName>
    </submittedName>
</protein>
<name>A0A1Y5IFD6_OSTTA</name>
<evidence type="ECO:0000256" key="1">
    <source>
        <dbReference type="SAM" id="MobiDB-lite"/>
    </source>
</evidence>
<reference evidence="2" key="1">
    <citation type="submission" date="2017-04" db="EMBL/GenBank/DDBJ databases">
        <title>Population genomics of picophytoplankton unveils novel chromosome hypervariability.</title>
        <authorList>
            <consortium name="DOE Joint Genome Institute"/>
            <person name="Blanc-Mathieu R."/>
            <person name="Krasovec M."/>
            <person name="Hebrard M."/>
            <person name="Yau S."/>
            <person name="Desgranges E."/>
            <person name="Martin J."/>
            <person name="Schackwitz W."/>
            <person name="Kuo A."/>
            <person name="Salin G."/>
            <person name="Donnadieu C."/>
            <person name="Desdevises Y."/>
            <person name="Sanchez-Ferandin S."/>
            <person name="Moreau H."/>
            <person name="Rivals E."/>
            <person name="Grigoriev I.V."/>
            <person name="Grimsley N."/>
            <person name="Eyre-Walker A."/>
            <person name="Piganeau G."/>
        </authorList>
    </citation>
    <scope>NUCLEOTIDE SEQUENCE [LARGE SCALE GENOMIC DNA]</scope>
    <source>
        <strain evidence="2">RCC 1115</strain>
    </source>
</reference>
<dbReference type="eggNOG" id="ENOG502QQN0">
    <property type="taxonomic scope" value="Eukaryota"/>
</dbReference>
<feature type="compositionally biased region" description="Basic and acidic residues" evidence="1">
    <location>
        <begin position="86"/>
        <end position="95"/>
    </location>
</feature>
<dbReference type="EMBL" id="KZ155785">
    <property type="protein sequence ID" value="OUS45832.1"/>
    <property type="molecule type" value="Genomic_DNA"/>
</dbReference>
<dbReference type="SUPFAM" id="SSF69322">
    <property type="entry name" value="Tricorn protease domain 2"/>
    <property type="match status" value="1"/>
</dbReference>
<dbReference type="AlphaFoldDB" id="A0A1Y5IFD6"/>